<dbReference type="Pfam" id="PF26082">
    <property type="entry name" value="zf-C2H2_AcuF"/>
    <property type="match status" value="1"/>
</dbReference>
<feature type="region of interest" description="Disordered" evidence="1">
    <location>
        <begin position="415"/>
        <end position="460"/>
    </location>
</feature>
<feature type="compositionally biased region" description="Acidic residues" evidence="1">
    <location>
        <begin position="198"/>
        <end position="217"/>
    </location>
</feature>
<evidence type="ECO:0000259" key="2">
    <source>
        <dbReference type="PROSITE" id="PS00028"/>
    </source>
</evidence>
<feature type="compositionally biased region" description="Polar residues" evidence="1">
    <location>
        <begin position="305"/>
        <end position="317"/>
    </location>
</feature>
<feature type="non-terminal residue" evidence="3">
    <location>
        <position position="805"/>
    </location>
</feature>
<gene>
    <name evidence="3" type="ORF">K402DRAFT_332969</name>
</gene>
<feature type="compositionally biased region" description="Low complexity" evidence="1">
    <location>
        <begin position="21"/>
        <end position="39"/>
    </location>
</feature>
<evidence type="ECO:0000313" key="4">
    <source>
        <dbReference type="Proteomes" id="UP000800041"/>
    </source>
</evidence>
<feature type="domain" description="C2H2-type" evidence="2">
    <location>
        <begin position="664"/>
        <end position="687"/>
    </location>
</feature>
<organism evidence="3 4">
    <name type="scientific">Aulographum hederae CBS 113979</name>
    <dbReference type="NCBI Taxonomy" id="1176131"/>
    <lineage>
        <taxon>Eukaryota</taxon>
        <taxon>Fungi</taxon>
        <taxon>Dikarya</taxon>
        <taxon>Ascomycota</taxon>
        <taxon>Pezizomycotina</taxon>
        <taxon>Dothideomycetes</taxon>
        <taxon>Pleosporomycetidae</taxon>
        <taxon>Aulographales</taxon>
        <taxon>Aulographaceae</taxon>
    </lineage>
</organism>
<reference evidence="3" key="1">
    <citation type="journal article" date="2020" name="Stud. Mycol.">
        <title>101 Dothideomycetes genomes: a test case for predicting lifestyles and emergence of pathogens.</title>
        <authorList>
            <person name="Haridas S."/>
            <person name="Albert R."/>
            <person name="Binder M."/>
            <person name="Bloem J."/>
            <person name="Labutti K."/>
            <person name="Salamov A."/>
            <person name="Andreopoulos B."/>
            <person name="Baker S."/>
            <person name="Barry K."/>
            <person name="Bills G."/>
            <person name="Bluhm B."/>
            <person name="Cannon C."/>
            <person name="Castanera R."/>
            <person name="Culley D."/>
            <person name="Daum C."/>
            <person name="Ezra D."/>
            <person name="Gonzalez J."/>
            <person name="Henrissat B."/>
            <person name="Kuo A."/>
            <person name="Liang C."/>
            <person name="Lipzen A."/>
            <person name="Lutzoni F."/>
            <person name="Magnuson J."/>
            <person name="Mondo S."/>
            <person name="Nolan M."/>
            <person name="Ohm R."/>
            <person name="Pangilinan J."/>
            <person name="Park H.-J."/>
            <person name="Ramirez L."/>
            <person name="Alfaro M."/>
            <person name="Sun H."/>
            <person name="Tritt A."/>
            <person name="Yoshinaga Y."/>
            <person name="Zwiers L.-H."/>
            <person name="Turgeon B."/>
            <person name="Goodwin S."/>
            <person name="Spatafora J."/>
            <person name="Crous P."/>
            <person name="Grigoriev I."/>
        </authorList>
    </citation>
    <scope>NUCLEOTIDE SEQUENCE</scope>
    <source>
        <strain evidence="3">CBS 113979</strain>
    </source>
</reference>
<feature type="region of interest" description="Disordered" evidence="1">
    <location>
        <begin position="287"/>
        <end position="389"/>
    </location>
</feature>
<dbReference type="InterPro" id="IPR058925">
    <property type="entry name" value="zf-C2H2_AcuF"/>
</dbReference>
<dbReference type="PANTHER" id="PTHR35391:SF3">
    <property type="entry name" value="FINGER DOMAIN PROTEIN, PUTATIVE (AFU_ORTHOLOGUE AFUA_8G04300)-RELATED"/>
    <property type="match status" value="1"/>
</dbReference>
<name>A0A6G1GZF8_9PEZI</name>
<dbReference type="SMART" id="SM00355">
    <property type="entry name" value="ZnF_C2H2"/>
    <property type="match status" value="3"/>
</dbReference>
<sequence length="805" mass="88112">MAQHLTSPIVRIENYSGDETSSASLSRSASRRSLQSRQSNNHLSPYSMEPPDDGNDQSRHRRDQAPAPSTLQVMSPERNEDGSWVSNDESGQAGLGPESRAQMNDYFVPSLQELEEQRALAEKNEDVSYWLTHSDVGSEGGDVDTPARRSRKNANRRRAKSTNDVPSNNSSDSRLAIPLPTMAPGPPGPGLNINVPSDAEEEEDDDDAEYSPEEDSDYGGPFSPPAEVFKQTTFPAVDQTSSAAMMRFMQRAKDIETSSLAATLGSRRLSESDMGSIRAAGGVAKLLAPAPDTGRPTPRPRRGSFLSSILPNRNPNNVLKRKNSQPPQPPQASGLGQSSSGENIVETAAPKRIGSWGRSKSPAPKLDTSVATLGRPYGTNTPTVVTPSGLGARAKDMLRRSRSKSDFGKVPGLADLITRHGGPPMVTLASPGNDLLSEQPRAGQPAKDEDDSDDDDEAGPMEGIVMDLSIRSDPIVPTLEGFKDHAKTLNPRLASYLLERVSQEQKKRYTRLLESKTKHAKGVNNGKCVSKSFCFALGGHEEQLQPKTPSKDSETPFIGFQIVSPGGTDEDLEIPGEGTIVAASFPQGVPLPPVKRLPAEFECPLCFKVKKFHKPSDWTKHVHEDVQPFTCTFPSCNEPKSFKRKADWVRHENERHRQLEYWKCSYSDCNHICYRKDNFVQHLVREHKAPEPKVRTGRGATNGKSPITPTGVAWYSGPNANQAPGSTSSFNQTNSTDQVWTLVEECRKDTTKEPKDEPCRFCGNICPTWKKLTVHLAKHMEQISMPILPLIEGMAVDATAVLSPI</sequence>
<dbReference type="Proteomes" id="UP000800041">
    <property type="component" value="Unassembled WGS sequence"/>
</dbReference>
<dbReference type="EMBL" id="ML977158">
    <property type="protein sequence ID" value="KAF1986192.1"/>
    <property type="molecule type" value="Genomic_DNA"/>
</dbReference>
<dbReference type="PANTHER" id="PTHR35391">
    <property type="entry name" value="C2H2-TYPE DOMAIN-CONTAINING PROTEIN-RELATED"/>
    <property type="match status" value="1"/>
</dbReference>
<protein>
    <recommendedName>
        <fullName evidence="2">C2H2-type domain-containing protein</fullName>
    </recommendedName>
</protein>
<keyword evidence="4" id="KW-1185">Reference proteome</keyword>
<feature type="compositionally biased region" description="Basic residues" evidence="1">
    <location>
        <begin position="148"/>
        <end position="160"/>
    </location>
</feature>
<dbReference type="OrthoDB" id="5315052at2759"/>
<evidence type="ECO:0000313" key="3">
    <source>
        <dbReference type="EMBL" id="KAF1986192.1"/>
    </source>
</evidence>
<dbReference type="PROSITE" id="PS00028">
    <property type="entry name" value="ZINC_FINGER_C2H2_1"/>
    <property type="match status" value="1"/>
</dbReference>
<dbReference type="AlphaFoldDB" id="A0A6G1GZF8"/>
<evidence type="ECO:0000256" key="1">
    <source>
        <dbReference type="SAM" id="MobiDB-lite"/>
    </source>
</evidence>
<feature type="region of interest" description="Disordered" evidence="1">
    <location>
        <begin position="1"/>
        <end position="107"/>
    </location>
</feature>
<feature type="region of interest" description="Disordered" evidence="1">
    <location>
        <begin position="132"/>
        <end position="228"/>
    </location>
</feature>
<accession>A0A6G1GZF8</accession>
<dbReference type="InterPro" id="IPR013087">
    <property type="entry name" value="Znf_C2H2_type"/>
</dbReference>
<feature type="compositionally biased region" description="Polar residues" evidence="1">
    <location>
        <begin position="162"/>
        <end position="173"/>
    </location>
</feature>
<proteinExistence type="predicted"/>
<feature type="compositionally biased region" description="Acidic residues" evidence="1">
    <location>
        <begin position="448"/>
        <end position="459"/>
    </location>
</feature>